<reference evidence="1" key="1">
    <citation type="submission" date="2015-03" db="EMBL/GenBank/DDBJ databases">
        <authorList>
            <person name="Murphy D."/>
        </authorList>
    </citation>
    <scope>NUCLEOTIDE SEQUENCE [LARGE SCALE GENOMIC DNA]</scope>
    <source>
        <strain evidence="1">A125KOH2</strain>
    </source>
</reference>
<keyword evidence="3" id="KW-1185">Reference proteome</keyword>
<sequence length="43" mass="4774">MVICLSLRRINSKNNLPFGLEATGVLAALINPIRKNEPHCEAR</sequence>
<dbReference type="Proteomes" id="UP000044625">
    <property type="component" value="Unassembled WGS sequence"/>
</dbReference>
<accession>A0A0T9Q326</accession>
<dbReference type="EMBL" id="CWJL01000022">
    <property type="protein sequence ID" value="CRY68535.1"/>
    <property type="molecule type" value="Genomic_DNA"/>
</dbReference>
<evidence type="ECO:0000313" key="3">
    <source>
        <dbReference type="Proteomes" id="UP000044625"/>
    </source>
</evidence>
<gene>
    <name evidence="1" type="ORF">ERS008529_02515</name>
    <name evidence="2" type="ORF">ERS137968_03650</name>
</gene>
<organism evidence="1 4">
    <name type="scientific">Yersinia pekkanenii</name>
    <dbReference type="NCBI Taxonomy" id="1288385"/>
    <lineage>
        <taxon>Bacteria</taxon>
        <taxon>Pseudomonadati</taxon>
        <taxon>Pseudomonadota</taxon>
        <taxon>Gammaproteobacteria</taxon>
        <taxon>Enterobacterales</taxon>
        <taxon>Yersiniaceae</taxon>
        <taxon>Yersinia</taxon>
    </lineage>
</organism>
<reference evidence="4" key="3">
    <citation type="submission" date="2015-03" db="EMBL/GenBank/DDBJ databases">
        <authorList>
            <consortium name="Pathogen Informatics"/>
        </authorList>
    </citation>
    <scope>NUCLEOTIDE SEQUENCE [LARGE SCALE GENOMIC DNA]</scope>
    <source>
        <strain evidence="4">A125KOH2</strain>
    </source>
</reference>
<proteinExistence type="predicted"/>
<evidence type="ECO:0000313" key="1">
    <source>
        <dbReference type="EMBL" id="CNH93557.1"/>
    </source>
</evidence>
<name>A0A0T9Q326_9GAMM</name>
<evidence type="ECO:0000313" key="2">
    <source>
        <dbReference type="EMBL" id="CRY68535.1"/>
    </source>
</evidence>
<dbReference type="EMBL" id="CQAZ01000021">
    <property type="protein sequence ID" value="CNH93557.1"/>
    <property type="molecule type" value="Genomic_DNA"/>
</dbReference>
<reference evidence="2 3" key="2">
    <citation type="submission" date="2015-03" db="EMBL/GenBank/DDBJ databases">
        <authorList>
            <consortium name="Pathogen Informatics"/>
            <person name="Murphy D."/>
        </authorList>
    </citation>
    <scope>NUCLEOTIDE SEQUENCE [LARGE SCALE GENOMIC DNA]</scope>
    <source>
        <strain evidence="3">type strain: CIP110230</strain>
        <strain evidence="2">Type strain: CIP110230</strain>
    </source>
</reference>
<dbReference type="Proteomes" id="UP000045840">
    <property type="component" value="Unassembled WGS sequence"/>
</dbReference>
<protein>
    <submittedName>
        <fullName evidence="1">Uncharacterized protein</fullName>
    </submittedName>
</protein>
<dbReference type="AlphaFoldDB" id="A0A0T9Q326"/>
<evidence type="ECO:0000313" key="4">
    <source>
        <dbReference type="Proteomes" id="UP000045840"/>
    </source>
</evidence>